<gene>
    <name evidence="2" type="ORF">B7O98_03945</name>
</gene>
<dbReference type="SUPFAM" id="SSF56037">
    <property type="entry name" value="PheT/TilS domain"/>
    <property type="match status" value="1"/>
</dbReference>
<organism evidence="2 3">
    <name type="scientific">Zestosphaera tikiterensis</name>
    <dbReference type="NCBI Taxonomy" id="1973259"/>
    <lineage>
        <taxon>Archaea</taxon>
        <taxon>Thermoproteota</taxon>
        <taxon>Thermoprotei</taxon>
        <taxon>Desulfurococcales</taxon>
        <taxon>Desulfurococcaceae</taxon>
        <taxon>Zestosphaera</taxon>
    </lineage>
</organism>
<dbReference type="InterPro" id="IPR020825">
    <property type="entry name" value="Phe-tRNA_synthase-like_B3/B4"/>
</dbReference>
<dbReference type="Gene3D" id="3.50.40.10">
    <property type="entry name" value="Phenylalanyl-trna Synthetase, Chain B, domain 3"/>
    <property type="match status" value="1"/>
</dbReference>
<dbReference type="PANTHER" id="PTHR39209:SF2">
    <property type="entry name" value="CYTOPLASMIC PROTEIN"/>
    <property type="match status" value="1"/>
</dbReference>
<dbReference type="PANTHER" id="PTHR39209">
    <property type="match status" value="1"/>
</dbReference>
<dbReference type="GO" id="GO:0004826">
    <property type="term" value="F:phenylalanine-tRNA ligase activity"/>
    <property type="evidence" value="ECO:0007669"/>
    <property type="project" value="InterPro"/>
</dbReference>
<dbReference type="GO" id="GO:0003723">
    <property type="term" value="F:RNA binding"/>
    <property type="evidence" value="ECO:0007669"/>
    <property type="project" value="InterPro"/>
</dbReference>
<dbReference type="Pfam" id="PF03483">
    <property type="entry name" value="B3_4"/>
    <property type="match status" value="1"/>
</dbReference>
<name>A0A2R7Y8E1_9CREN</name>
<dbReference type="InterPro" id="IPR005146">
    <property type="entry name" value="B3/B4_tRNA-bd"/>
</dbReference>
<protein>
    <recommendedName>
        <fullName evidence="1">B3/B4 tRNA-binding domain-containing protein</fullName>
    </recommendedName>
</protein>
<reference evidence="2 3" key="1">
    <citation type="journal article" date="2018" name="Syst. Appl. Microbiol.">
        <title>A new symbiotic nanoarchaeote (Candidatus Nanoclepta minutus) and its host (Zestosphaera tikiterensis gen. nov., sp. nov.) from a New Zealand hot spring.</title>
        <authorList>
            <person name="St John E."/>
            <person name="Liu Y."/>
            <person name="Podar M."/>
            <person name="Stott M.B."/>
            <person name="Meneghin J."/>
            <person name="Chen Z."/>
            <person name="Lagutin K."/>
            <person name="Mitchell K."/>
            <person name="Reysenbach A.L."/>
        </authorList>
    </citation>
    <scope>NUCLEOTIDE SEQUENCE [LARGE SCALE GENOMIC DNA]</scope>
    <source>
        <strain evidence="2">NZ3</strain>
    </source>
</reference>
<comment type="caution">
    <text evidence="2">The sequence shown here is derived from an EMBL/GenBank/DDBJ whole genome shotgun (WGS) entry which is preliminary data.</text>
</comment>
<evidence type="ECO:0000313" key="3">
    <source>
        <dbReference type="Proteomes" id="UP000244093"/>
    </source>
</evidence>
<evidence type="ECO:0000313" key="2">
    <source>
        <dbReference type="EMBL" id="PUA33579.1"/>
    </source>
</evidence>
<feature type="domain" description="B3/B4 tRNA-binding" evidence="1">
    <location>
        <begin position="73"/>
        <end position="159"/>
    </location>
</feature>
<sequence length="232" mass="26020">MPRCCSGRVGILLYDYVEGLVCENVTVTKSRPDVRVELLKASKLFINDFRSQYTLISSAYKNFIKSCLGAHYVKTGYSPEYLVKAILKYGKVSSKNSVVDLINIIQLRTSIPLAVFDLSKVVLPLAIRCSKPAERFVERRGKATMLTGSEAVLTDAANNLLYVLFSKVSMFYRINNGVKRVLTLAVGVPTLPKYLVINAVTQLKNLFEGFYPEVRCYVVEKGRLLTSQARRT</sequence>
<dbReference type="Proteomes" id="UP000244093">
    <property type="component" value="Unassembled WGS sequence"/>
</dbReference>
<dbReference type="AlphaFoldDB" id="A0A2R7Y8E1"/>
<dbReference type="EMBL" id="NBVN01000002">
    <property type="protein sequence ID" value="PUA33579.1"/>
    <property type="molecule type" value="Genomic_DNA"/>
</dbReference>
<evidence type="ECO:0000259" key="1">
    <source>
        <dbReference type="Pfam" id="PF03483"/>
    </source>
</evidence>
<accession>A0A2R7Y8E1</accession>
<proteinExistence type="predicted"/>